<dbReference type="InterPro" id="IPR050980">
    <property type="entry name" value="2C_sensor_his_kinase"/>
</dbReference>
<keyword evidence="10" id="KW-1185">Reference proteome</keyword>
<keyword evidence="7" id="KW-0812">Transmembrane</keyword>
<evidence type="ECO:0000256" key="6">
    <source>
        <dbReference type="ARBA" id="ARBA00022840"/>
    </source>
</evidence>
<dbReference type="InterPro" id="IPR036890">
    <property type="entry name" value="HATPase_C_sf"/>
</dbReference>
<reference evidence="9 10" key="2">
    <citation type="journal article" date="2017" name="Genome Announc.">
        <title>Draft genome sequence of Aquitalea magnusonii strain H3, a plant growth-promoting bacterium of duckweed Lemna minor.</title>
        <authorList>
            <person name="Ishizawa H."/>
            <person name="Kuroda M."/>
            <person name="Ike M."/>
        </authorList>
    </citation>
    <scope>NUCLEOTIDE SEQUENCE [LARGE SCALE GENOMIC DNA]</scope>
    <source>
        <strain evidence="9 10">H3</strain>
    </source>
</reference>
<evidence type="ECO:0000313" key="10">
    <source>
        <dbReference type="Proteomes" id="UP000198290"/>
    </source>
</evidence>
<dbReference type="Pfam" id="PF02518">
    <property type="entry name" value="HATPase_c"/>
    <property type="match status" value="1"/>
</dbReference>
<dbReference type="GO" id="GO:0000155">
    <property type="term" value="F:phosphorelay sensor kinase activity"/>
    <property type="evidence" value="ECO:0007669"/>
    <property type="project" value="TreeGrafter"/>
</dbReference>
<feature type="transmembrane region" description="Helical" evidence="7">
    <location>
        <begin position="31"/>
        <end position="49"/>
    </location>
</feature>
<protein>
    <recommendedName>
        <fullName evidence="2">histidine kinase</fullName>
        <ecNumber evidence="2">2.7.13.3</ecNumber>
    </recommendedName>
</protein>
<evidence type="ECO:0000313" key="9">
    <source>
        <dbReference type="EMBL" id="BBF87035.1"/>
    </source>
</evidence>
<dbReference type="PANTHER" id="PTHR44936">
    <property type="entry name" value="SENSOR PROTEIN CREC"/>
    <property type="match status" value="1"/>
</dbReference>
<reference evidence="10" key="3">
    <citation type="journal article" date="2017" name="Plant Physiol. Biochem.">
        <title>Differential oxidative and antioxidative response of duckweed Lemna minor toward plant growth promoting/inhibiting bacteria.</title>
        <authorList>
            <person name="Ishizawa H."/>
            <person name="Kuroda M."/>
            <person name="Morikawa M."/>
            <person name="Ike M."/>
        </authorList>
    </citation>
    <scope>NUCLEOTIDE SEQUENCE [LARGE SCALE GENOMIC DNA]</scope>
    <source>
        <strain evidence="10">H3</strain>
    </source>
</reference>
<keyword evidence="3 9" id="KW-0808">Transferase</keyword>
<dbReference type="STRING" id="332411.VI06_10450"/>
<evidence type="ECO:0000259" key="8">
    <source>
        <dbReference type="Pfam" id="PF02518"/>
    </source>
</evidence>
<dbReference type="Gene3D" id="1.10.287.130">
    <property type="match status" value="1"/>
</dbReference>
<organism evidence="9 10">
    <name type="scientific">Aquitalea magnusonii</name>
    <dbReference type="NCBI Taxonomy" id="332411"/>
    <lineage>
        <taxon>Bacteria</taxon>
        <taxon>Pseudomonadati</taxon>
        <taxon>Pseudomonadota</taxon>
        <taxon>Betaproteobacteria</taxon>
        <taxon>Neisseriales</taxon>
        <taxon>Chromobacteriaceae</taxon>
        <taxon>Aquitalea</taxon>
    </lineage>
</organism>
<evidence type="ECO:0000256" key="1">
    <source>
        <dbReference type="ARBA" id="ARBA00000085"/>
    </source>
</evidence>
<dbReference type="KEGG" id="amah:DLM_3447"/>
<dbReference type="InterPro" id="IPR003594">
    <property type="entry name" value="HATPase_dom"/>
</dbReference>
<feature type="transmembrane region" description="Helical" evidence="7">
    <location>
        <begin position="117"/>
        <end position="146"/>
    </location>
</feature>
<proteinExistence type="predicted"/>
<keyword evidence="5 9" id="KW-0418">Kinase</keyword>
<dbReference type="EC" id="2.7.13.3" evidence="2"/>
<evidence type="ECO:0000256" key="7">
    <source>
        <dbReference type="SAM" id="Phobius"/>
    </source>
</evidence>
<feature type="transmembrane region" description="Helical" evidence="7">
    <location>
        <begin position="158"/>
        <end position="187"/>
    </location>
</feature>
<keyword evidence="7" id="KW-1133">Transmembrane helix</keyword>
<dbReference type="SUPFAM" id="SSF55874">
    <property type="entry name" value="ATPase domain of HSP90 chaperone/DNA topoisomerase II/histidine kinase"/>
    <property type="match status" value="1"/>
</dbReference>
<feature type="domain" description="Histidine kinase/HSP90-like ATPase" evidence="8">
    <location>
        <begin position="324"/>
        <end position="419"/>
    </location>
</feature>
<evidence type="ECO:0000256" key="2">
    <source>
        <dbReference type="ARBA" id="ARBA00012438"/>
    </source>
</evidence>
<gene>
    <name evidence="9" type="ORF">DLM_3447</name>
</gene>
<evidence type="ECO:0000256" key="4">
    <source>
        <dbReference type="ARBA" id="ARBA00022741"/>
    </source>
</evidence>
<dbReference type="EMBL" id="AP018823">
    <property type="protein sequence ID" value="BBF87035.1"/>
    <property type="molecule type" value="Genomic_DNA"/>
</dbReference>
<dbReference type="Proteomes" id="UP000198290">
    <property type="component" value="Chromosome"/>
</dbReference>
<dbReference type="AlphaFoldDB" id="A0A3G9GHT9"/>
<sequence length="424" mass="44981">MSAMLAQLFSSPSRLVADLPDAVRLIARLRWLMLGAGGVLLLLCAATGLSLPWLLLLQALATLALFNHLLARQLQRGASPLLLLRLGLLADVLALTECLAFSGGAANPLASLYLPPVLFAALLSPGVFAWGLSLLSMLAYAALFGWHLPWPLQGSDAAYAFSLHLVGMWLTFALSALLITSFVSWLARQLAAREAALAAARETQLRDEQLLAVGMQAAGAAHSLSTPLNTLTLLVDDMLQQHAADASLQDDLQLMQTQLAACAQALSRLKQGVQQTDRPSPLFAALAQQLSGWRSLRPDVQLDWQPAHGPDPQVWLDAAFWPAFFNLINNAAEAGGGVLTVTAALQDGLLQLDIINPSGRLSAAQLQRAGLAPLTSSKPAGMGLGVMLSHATLARLGGTLTLENRPEGGVHACVRLPLRLEEDA</sequence>
<evidence type="ECO:0000256" key="5">
    <source>
        <dbReference type="ARBA" id="ARBA00022777"/>
    </source>
</evidence>
<dbReference type="GO" id="GO:0005524">
    <property type="term" value="F:ATP binding"/>
    <property type="evidence" value="ECO:0007669"/>
    <property type="project" value="UniProtKB-KW"/>
</dbReference>
<dbReference type="PANTHER" id="PTHR44936:SF10">
    <property type="entry name" value="SENSOR PROTEIN RSTB"/>
    <property type="match status" value="1"/>
</dbReference>
<dbReference type="Gene3D" id="3.30.565.10">
    <property type="entry name" value="Histidine kinase-like ATPase, C-terminal domain"/>
    <property type="match status" value="1"/>
</dbReference>
<keyword evidence="6" id="KW-0067">ATP-binding</keyword>
<evidence type="ECO:0000256" key="3">
    <source>
        <dbReference type="ARBA" id="ARBA00022679"/>
    </source>
</evidence>
<dbReference type="GO" id="GO:0005886">
    <property type="term" value="C:plasma membrane"/>
    <property type="evidence" value="ECO:0007669"/>
    <property type="project" value="TreeGrafter"/>
</dbReference>
<accession>A0A3G9GHT9</accession>
<keyword evidence="4" id="KW-0547">Nucleotide-binding</keyword>
<reference evidence="10" key="1">
    <citation type="journal article" date="2017" name="Biotechnol. Biofuels">
        <title>Evaluation of environmental bacterial communities as a factor affecting the growth of duckweed Lemna minor.</title>
        <authorList>
            <person name="Ishizawa H."/>
            <person name="Kuroda M."/>
            <person name="Morikawa M."/>
            <person name="Ike M."/>
        </authorList>
    </citation>
    <scope>NUCLEOTIDE SEQUENCE [LARGE SCALE GENOMIC DNA]</scope>
    <source>
        <strain evidence="10">H3</strain>
    </source>
</reference>
<keyword evidence="7" id="KW-0472">Membrane</keyword>
<comment type="catalytic activity">
    <reaction evidence="1">
        <text>ATP + protein L-histidine = ADP + protein N-phospho-L-histidine.</text>
        <dbReference type="EC" id="2.7.13.3"/>
    </reaction>
</comment>
<name>A0A3G9GHT9_9NEIS</name>